<name>A0A423SDB4_PENVA</name>
<proteinExistence type="predicted"/>
<gene>
    <name evidence="2" type="ORF">C7M84_019979</name>
</gene>
<dbReference type="PRINTS" id="PR01217">
    <property type="entry name" value="PRICHEXTENSN"/>
</dbReference>
<reference evidence="2 3" key="1">
    <citation type="submission" date="2018-04" db="EMBL/GenBank/DDBJ databases">
        <authorList>
            <person name="Zhang X."/>
            <person name="Yuan J."/>
            <person name="Li F."/>
            <person name="Xiang J."/>
        </authorList>
    </citation>
    <scope>NUCLEOTIDE SEQUENCE [LARGE SCALE GENOMIC DNA]</scope>
    <source>
        <tissue evidence="2">Muscle</tissue>
    </source>
</reference>
<reference evidence="2 3" key="2">
    <citation type="submission" date="2019-01" db="EMBL/GenBank/DDBJ databases">
        <title>The decoding of complex shrimp genome reveals the adaptation for benthos swimmer, frequently molting mechanism and breeding impact on genome.</title>
        <authorList>
            <person name="Sun Y."/>
            <person name="Gao Y."/>
            <person name="Yu Y."/>
        </authorList>
    </citation>
    <scope>NUCLEOTIDE SEQUENCE [LARGE SCALE GENOMIC DNA]</scope>
    <source>
        <tissue evidence="2">Muscle</tissue>
    </source>
</reference>
<dbReference type="Proteomes" id="UP000283509">
    <property type="component" value="Unassembled WGS sequence"/>
</dbReference>
<feature type="compositionally biased region" description="Polar residues" evidence="1">
    <location>
        <begin position="508"/>
        <end position="522"/>
    </location>
</feature>
<dbReference type="AlphaFoldDB" id="A0A423SDB4"/>
<dbReference type="EMBL" id="QCYY01003779">
    <property type="protein sequence ID" value="ROT62186.1"/>
    <property type="molecule type" value="Genomic_DNA"/>
</dbReference>
<organism evidence="2 3">
    <name type="scientific">Penaeus vannamei</name>
    <name type="common">Whiteleg shrimp</name>
    <name type="synonym">Litopenaeus vannamei</name>
    <dbReference type="NCBI Taxonomy" id="6689"/>
    <lineage>
        <taxon>Eukaryota</taxon>
        <taxon>Metazoa</taxon>
        <taxon>Ecdysozoa</taxon>
        <taxon>Arthropoda</taxon>
        <taxon>Crustacea</taxon>
        <taxon>Multicrustacea</taxon>
        <taxon>Malacostraca</taxon>
        <taxon>Eumalacostraca</taxon>
        <taxon>Eucarida</taxon>
        <taxon>Decapoda</taxon>
        <taxon>Dendrobranchiata</taxon>
        <taxon>Penaeoidea</taxon>
        <taxon>Penaeidae</taxon>
        <taxon>Penaeus</taxon>
    </lineage>
</organism>
<evidence type="ECO:0000256" key="1">
    <source>
        <dbReference type="SAM" id="MobiDB-lite"/>
    </source>
</evidence>
<feature type="compositionally biased region" description="Basic and acidic residues" evidence="1">
    <location>
        <begin position="578"/>
        <end position="592"/>
    </location>
</feature>
<feature type="compositionally biased region" description="Pro residues" evidence="1">
    <location>
        <begin position="450"/>
        <end position="469"/>
    </location>
</feature>
<feature type="compositionally biased region" description="Low complexity" evidence="1">
    <location>
        <begin position="401"/>
        <end position="414"/>
    </location>
</feature>
<keyword evidence="3" id="KW-1185">Reference proteome</keyword>
<comment type="caution">
    <text evidence="2">The sequence shown here is derived from an EMBL/GenBank/DDBJ whole genome shotgun (WGS) entry which is preliminary data.</text>
</comment>
<evidence type="ECO:0000313" key="2">
    <source>
        <dbReference type="EMBL" id="ROT62186.1"/>
    </source>
</evidence>
<evidence type="ECO:0000313" key="3">
    <source>
        <dbReference type="Proteomes" id="UP000283509"/>
    </source>
</evidence>
<accession>A0A423SDB4</accession>
<protein>
    <submittedName>
        <fullName evidence="2">Uncharacterized protein</fullName>
    </submittedName>
</protein>
<sequence length="592" mass="63519">MNPLQEDSCFPGRPCAAVFFGSSLLPRGNLCHTLLRNEALRGNSQLLNLNARWHVLTAALRGVSRGYLISWAQWICACICDLCVLTSRTSVLLYYRSSSILILYLVSNISLSFLGSAHSTLLYFFSGSISVKELVHYDLSFFSLFHILYSDMDCTIHSCVCLSPSFVAFSPPRPLPTSPSPVPFANLFLHSFSPYPLRPPSHVPSLHVYPPSKPFHILTPSLLLSTFPSFPTFFAFLPFSIFSHASRIPHLPLSIGCPPSATQTNLSLISPLLTILSSLFPIPPSISAANPLSSHSLLLPTPTPPLPHPNPSSSLPSFLQTPPIFPFFPCARTNASTAISLTPHSPSLSSLSIPLLPLSSLPSPFTSPILQTLRPLPPSLLPTNSPHTKALPSHPHIPRTISSSSLPIHPSLCHPVPSTPTPPPSPPPPLPAPRPSPPPLLPSLSASLSSPPPLSPPPSSLSLPLPPSLLPSASSPPLSLPPPLSPPSRKIPEPRTHGPSTHKHGLLNNFTNLVAKASQTIGTDPAKPQHSHRLTEGLPTTVHAIAAPTNARSSSRPCEGWPHPDPPKPPAQRSSGGRWKEPTSQGKRDEKC</sequence>
<feature type="compositionally biased region" description="Pro residues" evidence="1">
    <location>
        <begin position="417"/>
        <end position="441"/>
    </location>
</feature>
<feature type="region of interest" description="Disordered" evidence="1">
    <location>
        <begin position="376"/>
        <end position="592"/>
    </location>
</feature>
<dbReference type="STRING" id="6689.A0A423SDB4"/>